<dbReference type="RefSeq" id="XP_009493125.1">
    <property type="nucleotide sequence ID" value="XM_009494850.1"/>
</dbReference>
<sequence>MRSRLVCGRSARHCTYMHTVSLPRPCAHTCIVANILADARTERAHTRTHTHRRPHFPPRMYTHVCLSSCVCMSVCFVCPCVAPRRTLAARPGCAFSPLSRLN</sequence>
<dbReference type="AlphaFoldDB" id="A0A058ZGC9"/>
<accession>A0A058ZGC9</accession>
<reference evidence="1" key="1">
    <citation type="submission" date="2013-04" db="EMBL/GenBank/DDBJ databases">
        <title>The Genome Sequence of Fonticula alba ATCC 38817.</title>
        <authorList>
            <consortium name="The Broad Institute Genomics Platform"/>
            <person name="Russ C."/>
            <person name="Cuomo C."/>
            <person name="Burger G."/>
            <person name="Gray M.W."/>
            <person name="Holland P.W.H."/>
            <person name="King N."/>
            <person name="Lang F.B.F."/>
            <person name="Roger A.J."/>
            <person name="Ruiz-Trillo I."/>
            <person name="Brown M."/>
            <person name="Walker B."/>
            <person name="Young S."/>
            <person name="Zeng Q."/>
            <person name="Gargeya S."/>
            <person name="Fitzgerald M."/>
            <person name="Haas B."/>
            <person name="Abouelleil A."/>
            <person name="Allen A.W."/>
            <person name="Alvarado L."/>
            <person name="Arachchi H.M."/>
            <person name="Berlin A.M."/>
            <person name="Chapman S.B."/>
            <person name="Gainer-Dewar J."/>
            <person name="Goldberg J."/>
            <person name="Griggs A."/>
            <person name="Gujja S."/>
            <person name="Hansen M."/>
            <person name="Howarth C."/>
            <person name="Imamovic A."/>
            <person name="Ireland A."/>
            <person name="Larimer J."/>
            <person name="McCowan C."/>
            <person name="Murphy C."/>
            <person name="Pearson M."/>
            <person name="Poon T.W."/>
            <person name="Priest M."/>
            <person name="Roberts A."/>
            <person name="Saif S."/>
            <person name="Shea T."/>
            <person name="Sisk P."/>
            <person name="Sykes S."/>
            <person name="Wortman J."/>
            <person name="Nusbaum C."/>
            <person name="Birren B."/>
        </authorList>
    </citation>
    <scope>NUCLEOTIDE SEQUENCE [LARGE SCALE GENOMIC DNA]</scope>
    <source>
        <strain evidence="1">ATCC 38817</strain>
    </source>
</reference>
<evidence type="ECO:0000313" key="2">
    <source>
        <dbReference type="Proteomes" id="UP000030693"/>
    </source>
</evidence>
<proteinExistence type="predicted"/>
<dbReference type="Proteomes" id="UP000030693">
    <property type="component" value="Unassembled WGS sequence"/>
</dbReference>
<protein>
    <submittedName>
        <fullName evidence="1">Uncharacterized protein</fullName>
    </submittedName>
</protein>
<name>A0A058ZGC9_FONAL</name>
<dbReference type="EMBL" id="KB932201">
    <property type="protein sequence ID" value="KCV73424.1"/>
    <property type="molecule type" value="Genomic_DNA"/>
</dbReference>
<evidence type="ECO:0000313" key="1">
    <source>
        <dbReference type="EMBL" id="KCV73424.1"/>
    </source>
</evidence>
<keyword evidence="2" id="KW-1185">Reference proteome</keyword>
<organism evidence="1">
    <name type="scientific">Fonticula alba</name>
    <name type="common">Slime mold</name>
    <dbReference type="NCBI Taxonomy" id="691883"/>
    <lineage>
        <taxon>Eukaryota</taxon>
        <taxon>Rotosphaerida</taxon>
        <taxon>Fonticulaceae</taxon>
        <taxon>Fonticula</taxon>
    </lineage>
</organism>
<gene>
    <name evidence="1" type="ORF">H696_00961</name>
</gene>
<dbReference type="GeneID" id="20525686"/>